<dbReference type="PROSITE" id="PS50089">
    <property type="entry name" value="ZF_RING_2"/>
    <property type="match status" value="1"/>
</dbReference>
<dbReference type="SUPFAM" id="SSF57850">
    <property type="entry name" value="RING/U-box"/>
    <property type="match status" value="1"/>
</dbReference>
<dbReference type="Proteomes" id="UP000235145">
    <property type="component" value="Unassembled WGS sequence"/>
</dbReference>
<evidence type="ECO:0000313" key="10">
    <source>
        <dbReference type="Proteomes" id="UP000235145"/>
    </source>
</evidence>
<feature type="transmembrane region" description="Helical" evidence="7">
    <location>
        <begin position="42"/>
        <end position="70"/>
    </location>
</feature>
<evidence type="ECO:0000256" key="5">
    <source>
        <dbReference type="ARBA" id="ARBA00023136"/>
    </source>
</evidence>
<organism evidence="9 10">
    <name type="scientific">Lactuca sativa</name>
    <name type="common">Garden lettuce</name>
    <dbReference type="NCBI Taxonomy" id="4236"/>
    <lineage>
        <taxon>Eukaryota</taxon>
        <taxon>Viridiplantae</taxon>
        <taxon>Streptophyta</taxon>
        <taxon>Embryophyta</taxon>
        <taxon>Tracheophyta</taxon>
        <taxon>Spermatophyta</taxon>
        <taxon>Magnoliopsida</taxon>
        <taxon>eudicotyledons</taxon>
        <taxon>Gunneridae</taxon>
        <taxon>Pentapetalae</taxon>
        <taxon>asterids</taxon>
        <taxon>campanulids</taxon>
        <taxon>Asterales</taxon>
        <taxon>Asteraceae</taxon>
        <taxon>Cichorioideae</taxon>
        <taxon>Cichorieae</taxon>
        <taxon>Lactucinae</taxon>
        <taxon>Lactuca</taxon>
    </lineage>
</organism>
<name>A0A9R1UVF7_LACSA</name>
<evidence type="ECO:0000256" key="7">
    <source>
        <dbReference type="SAM" id="Phobius"/>
    </source>
</evidence>
<evidence type="ECO:0000256" key="4">
    <source>
        <dbReference type="ARBA" id="ARBA00022833"/>
    </source>
</evidence>
<evidence type="ECO:0000256" key="6">
    <source>
        <dbReference type="PROSITE-ProRule" id="PRU00175"/>
    </source>
</evidence>
<keyword evidence="3 6" id="KW-0863">Zinc-finger</keyword>
<keyword evidence="10" id="KW-1185">Reference proteome</keyword>
<dbReference type="AlphaFoldDB" id="A0A9R1UVF7"/>
<keyword evidence="2" id="KW-0479">Metal-binding</keyword>
<evidence type="ECO:0000256" key="2">
    <source>
        <dbReference type="ARBA" id="ARBA00022723"/>
    </source>
</evidence>
<sequence length="218" mass="24219">MIIITWLPSIKLTIVSSSLLKTPLIHYGDKMKELFTSMFSLIFFHALLLIFVFHFGVAGGIIGAVVGALIGFKDKTNLLQDVIMGATSGAALSQKITTATFQQLLYSDHDDEHGCFLHLVDIVASALESKLLRDEDHIFLINKVASCEKLIKLPKIEITKDDVFDAFGNTTCCSICLQDFEVADAAGMFPQCEHKFHPECISQWLLNHNTCPVCRRSI</sequence>
<dbReference type="Gramene" id="rna-gnl|WGS:NBSK|LSAT_8X29380_mrna">
    <property type="protein sequence ID" value="cds-PLY84011.1"/>
    <property type="gene ID" value="gene-LSAT_8X29380"/>
</dbReference>
<evidence type="ECO:0000256" key="3">
    <source>
        <dbReference type="ARBA" id="ARBA00022771"/>
    </source>
</evidence>
<keyword evidence="7" id="KW-1133">Transmembrane helix</keyword>
<gene>
    <name evidence="9" type="ORF">LSAT_V11C800400830</name>
</gene>
<dbReference type="GO" id="GO:0008270">
    <property type="term" value="F:zinc ion binding"/>
    <property type="evidence" value="ECO:0007669"/>
    <property type="project" value="UniProtKB-KW"/>
</dbReference>
<dbReference type="SMART" id="SM00184">
    <property type="entry name" value="RING"/>
    <property type="match status" value="1"/>
</dbReference>
<reference evidence="9 10" key="1">
    <citation type="journal article" date="2017" name="Nat. Commun.">
        <title>Genome assembly with in vitro proximity ligation data and whole-genome triplication in lettuce.</title>
        <authorList>
            <person name="Reyes-Chin-Wo S."/>
            <person name="Wang Z."/>
            <person name="Yang X."/>
            <person name="Kozik A."/>
            <person name="Arikit S."/>
            <person name="Song C."/>
            <person name="Xia L."/>
            <person name="Froenicke L."/>
            <person name="Lavelle D.O."/>
            <person name="Truco M.J."/>
            <person name="Xia R."/>
            <person name="Zhu S."/>
            <person name="Xu C."/>
            <person name="Xu H."/>
            <person name="Xu X."/>
            <person name="Cox K."/>
            <person name="Korf I."/>
            <person name="Meyers B.C."/>
            <person name="Michelmore R.W."/>
        </authorList>
    </citation>
    <scope>NUCLEOTIDE SEQUENCE [LARGE SCALE GENOMIC DNA]</scope>
    <source>
        <strain evidence="10">cv. Salinas</strain>
        <tissue evidence="9">Seedlings</tissue>
    </source>
</reference>
<dbReference type="PANTHER" id="PTHR46151">
    <property type="entry name" value="NEP1-INTERACTING PROTEIN-LIKE 2"/>
    <property type="match status" value="1"/>
</dbReference>
<keyword evidence="4" id="KW-0862">Zinc</keyword>
<dbReference type="Gene3D" id="3.30.40.10">
    <property type="entry name" value="Zinc/RING finger domain, C3HC4 (zinc finger)"/>
    <property type="match status" value="1"/>
</dbReference>
<comment type="caution">
    <text evidence="9">The sequence shown here is derived from an EMBL/GenBank/DDBJ whole genome shotgun (WGS) entry which is preliminary data.</text>
</comment>
<keyword evidence="5 7" id="KW-0472">Membrane</keyword>
<dbReference type="Pfam" id="PF13639">
    <property type="entry name" value="zf-RING_2"/>
    <property type="match status" value="1"/>
</dbReference>
<protein>
    <recommendedName>
        <fullName evidence="8">RING-type domain-containing protein</fullName>
    </recommendedName>
</protein>
<keyword evidence="7" id="KW-0812">Transmembrane</keyword>
<comment type="subcellular location">
    <subcellularLocation>
        <location evidence="1">Membrane</location>
    </subcellularLocation>
</comment>
<feature type="domain" description="RING-type" evidence="8">
    <location>
        <begin position="173"/>
        <end position="215"/>
    </location>
</feature>
<evidence type="ECO:0000259" key="8">
    <source>
        <dbReference type="PROSITE" id="PS50089"/>
    </source>
</evidence>
<dbReference type="PANTHER" id="PTHR46151:SF28">
    <property type="entry name" value="ZINC FINGER, RING_FYVE_PHD-TYPE-RELATED"/>
    <property type="match status" value="1"/>
</dbReference>
<evidence type="ECO:0000256" key="1">
    <source>
        <dbReference type="ARBA" id="ARBA00004370"/>
    </source>
</evidence>
<dbReference type="InterPro" id="IPR001841">
    <property type="entry name" value="Znf_RING"/>
</dbReference>
<proteinExistence type="predicted"/>
<dbReference type="EMBL" id="NBSK02000008">
    <property type="protein sequence ID" value="KAJ0194600.1"/>
    <property type="molecule type" value="Genomic_DNA"/>
</dbReference>
<evidence type="ECO:0000313" key="9">
    <source>
        <dbReference type="EMBL" id="KAJ0194600.1"/>
    </source>
</evidence>
<accession>A0A9R1UVF7</accession>
<dbReference type="GO" id="GO:0016020">
    <property type="term" value="C:membrane"/>
    <property type="evidence" value="ECO:0007669"/>
    <property type="project" value="UniProtKB-SubCell"/>
</dbReference>
<dbReference type="InterPro" id="IPR013083">
    <property type="entry name" value="Znf_RING/FYVE/PHD"/>
</dbReference>
<dbReference type="OrthoDB" id="21204at2759"/>